<evidence type="ECO:0000313" key="3">
    <source>
        <dbReference type="Proteomes" id="UP000264120"/>
    </source>
</evidence>
<evidence type="ECO:0008006" key="4">
    <source>
        <dbReference type="Google" id="ProtNLM"/>
    </source>
</evidence>
<evidence type="ECO:0000256" key="1">
    <source>
        <dbReference type="SAM" id="SignalP"/>
    </source>
</evidence>
<sequence>MRNRRGSAVSIICVLLALSGCGVHPDGVRTTIPAAMAGIQSSLAQAGVVSVSHADAWTPQQDARFTRNVQAIQCAQHTPDPVVGTIAGDVTVQLSGTFTQGGQFSVGATPAAPTVAFGGNATRMRGQTLAVSVSYAPLSAMPDIEMGRQMGYETALLGQNDAIRHAESTRLLAGRDALAAKVRGLVTGWRAGACAASAPEAAFVGGRRGG</sequence>
<dbReference type="OrthoDB" id="7280395at2"/>
<evidence type="ECO:0000313" key="2">
    <source>
        <dbReference type="EMBL" id="AXY23400.1"/>
    </source>
</evidence>
<dbReference type="Proteomes" id="UP000264120">
    <property type="component" value="Chromosome"/>
</dbReference>
<dbReference type="RefSeq" id="WP_118963321.1">
    <property type="nucleotide sequence ID" value="NZ_CP023036.1"/>
</dbReference>
<gene>
    <name evidence="2" type="ORF">CD178_02653</name>
</gene>
<accession>A0A347WEV7</accession>
<protein>
    <recommendedName>
        <fullName evidence="4">DUF4136 domain-containing protein</fullName>
    </recommendedName>
</protein>
<dbReference type="AlphaFoldDB" id="A0A347WEV7"/>
<keyword evidence="3" id="KW-1185">Reference proteome</keyword>
<reference evidence="2 3" key="1">
    <citation type="submission" date="2017-08" db="EMBL/GenBank/DDBJ databases">
        <title>Complete genome sequence of Gluconacetobacter saccharivorans CV1 isolated from Fermented Vinegar.</title>
        <authorList>
            <person name="Kim S.-Y."/>
        </authorList>
    </citation>
    <scope>NUCLEOTIDE SEQUENCE [LARGE SCALE GENOMIC DNA]</scope>
    <source>
        <strain evidence="2 3">CV1</strain>
    </source>
</reference>
<dbReference type="PROSITE" id="PS51257">
    <property type="entry name" value="PROKAR_LIPOPROTEIN"/>
    <property type="match status" value="1"/>
</dbReference>
<organism evidence="2 3">
    <name type="scientific">Komagataeibacter saccharivorans</name>
    <dbReference type="NCBI Taxonomy" id="265959"/>
    <lineage>
        <taxon>Bacteria</taxon>
        <taxon>Pseudomonadati</taxon>
        <taxon>Pseudomonadota</taxon>
        <taxon>Alphaproteobacteria</taxon>
        <taxon>Acetobacterales</taxon>
        <taxon>Acetobacteraceae</taxon>
        <taxon>Komagataeibacter</taxon>
    </lineage>
</organism>
<feature type="signal peptide" evidence="1">
    <location>
        <begin position="1"/>
        <end position="25"/>
    </location>
</feature>
<keyword evidence="1" id="KW-0732">Signal</keyword>
<dbReference type="KEGG" id="ksc:CD178_02653"/>
<name>A0A347WEV7_9PROT</name>
<dbReference type="EMBL" id="CP023036">
    <property type="protein sequence ID" value="AXY23400.1"/>
    <property type="molecule type" value="Genomic_DNA"/>
</dbReference>
<proteinExistence type="predicted"/>
<feature type="chain" id="PRO_5016624802" description="DUF4136 domain-containing protein" evidence="1">
    <location>
        <begin position="26"/>
        <end position="210"/>
    </location>
</feature>